<gene>
    <name evidence="2" type="ORF">H5410_014276</name>
</gene>
<dbReference type="OrthoDB" id="1266170at2759"/>
<feature type="domain" description="F-box" evidence="1">
    <location>
        <begin position="23"/>
        <end position="66"/>
    </location>
</feature>
<evidence type="ECO:0000259" key="1">
    <source>
        <dbReference type="PROSITE" id="PS50181"/>
    </source>
</evidence>
<dbReference type="AlphaFoldDB" id="A0A9J5ZQW9"/>
<dbReference type="InterPro" id="IPR050796">
    <property type="entry name" value="SCF_F-box_component"/>
</dbReference>
<dbReference type="Gene3D" id="1.20.1280.50">
    <property type="match status" value="1"/>
</dbReference>
<dbReference type="PANTHER" id="PTHR31672">
    <property type="entry name" value="BNACNNG10540D PROTEIN"/>
    <property type="match status" value="1"/>
</dbReference>
<dbReference type="InterPro" id="IPR036047">
    <property type="entry name" value="F-box-like_dom_sf"/>
</dbReference>
<dbReference type="PROSITE" id="PS50181">
    <property type="entry name" value="FBOX"/>
    <property type="match status" value="1"/>
</dbReference>
<organism evidence="2 3">
    <name type="scientific">Solanum commersonii</name>
    <name type="common">Commerson's wild potato</name>
    <name type="synonym">Commerson's nightshade</name>
    <dbReference type="NCBI Taxonomy" id="4109"/>
    <lineage>
        <taxon>Eukaryota</taxon>
        <taxon>Viridiplantae</taxon>
        <taxon>Streptophyta</taxon>
        <taxon>Embryophyta</taxon>
        <taxon>Tracheophyta</taxon>
        <taxon>Spermatophyta</taxon>
        <taxon>Magnoliopsida</taxon>
        <taxon>eudicotyledons</taxon>
        <taxon>Gunneridae</taxon>
        <taxon>Pentapetalae</taxon>
        <taxon>asterids</taxon>
        <taxon>lamiids</taxon>
        <taxon>Solanales</taxon>
        <taxon>Solanaceae</taxon>
        <taxon>Solanoideae</taxon>
        <taxon>Solaneae</taxon>
        <taxon>Solanum</taxon>
    </lineage>
</organism>
<dbReference type="SMART" id="SM00256">
    <property type="entry name" value="FBOX"/>
    <property type="match status" value="1"/>
</dbReference>
<protein>
    <recommendedName>
        <fullName evidence="1">F-box domain-containing protein</fullName>
    </recommendedName>
</protein>
<dbReference type="SUPFAM" id="SSF81383">
    <property type="entry name" value="F-box domain"/>
    <property type="match status" value="1"/>
</dbReference>
<evidence type="ECO:0000313" key="2">
    <source>
        <dbReference type="EMBL" id="KAG5614452.1"/>
    </source>
</evidence>
<dbReference type="Pfam" id="PF00646">
    <property type="entry name" value="F-box"/>
    <property type="match status" value="1"/>
</dbReference>
<keyword evidence="3" id="KW-1185">Reference proteome</keyword>
<name>A0A9J5ZQW9_SOLCO</name>
<accession>A0A9J5ZQW9</accession>
<sequence>MNGRISVNSNRVKIMKIEDDNEESLKQQLPDEIIYQILTFLPLSSLFKFRCVCKLWNTLYSFHQTS</sequence>
<reference evidence="2 3" key="1">
    <citation type="submission" date="2020-09" db="EMBL/GenBank/DDBJ databases">
        <title>De no assembly of potato wild relative species, Solanum commersonii.</title>
        <authorList>
            <person name="Cho K."/>
        </authorList>
    </citation>
    <scope>NUCLEOTIDE SEQUENCE [LARGE SCALE GENOMIC DNA]</scope>
    <source>
        <strain evidence="2">LZ3.2</strain>
        <tissue evidence="2">Leaf</tissue>
    </source>
</reference>
<dbReference type="InterPro" id="IPR001810">
    <property type="entry name" value="F-box_dom"/>
</dbReference>
<dbReference type="Proteomes" id="UP000824120">
    <property type="component" value="Chromosome 3"/>
</dbReference>
<evidence type="ECO:0000313" key="3">
    <source>
        <dbReference type="Proteomes" id="UP000824120"/>
    </source>
</evidence>
<proteinExistence type="predicted"/>
<comment type="caution">
    <text evidence="2">The sequence shown here is derived from an EMBL/GenBank/DDBJ whole genome shotgun (WGS) entry which is preliminary data.</text>
</comment>
<dbReference type="EMBL" id="JACXVP010000003">
    <property type="protein sequence ID" value="KAG5614452.1"/>
    <property type="molecule type" value="Genomic_DNA"/>
</dbReference>